<accession>A0A1V1I4S7</accession>
<organism evidence="2 3">
    <name type="scientific">Romboutsia ilealis</name>
    <dbReference type="NCBI Taxonomy" id="1115758"/>
    <lineage>
        <taxon>Bacteria</taxon>
        <taxon>Bacillati</taxon>
        <taxon>Bacillota</taxon>
        <taxon>Clostridia</taxon>
        <taxon>Peptostreptococcales</taxon>
        <taxon>Peptostreptococcaceae</taxon>
        <taxon>Romboutsia</taxon>
    </lineage>
</organism>
<dbReference type="InterPro" id="IPR029039">
    <property type="entry name" value="Flavoprotein-like_sf"/>
</dbReference>
<dbReference type="KEGG" id="ril:CRIB_1938"/>
<dbReference type="RefSeq" id="WP_180702050.1">
    <property type="nucleotide sequence ID" value="NZ_CAJUCR010000004.1"/>
</dbReference>
<keyword evidence="3" id="KW-1185">Reference proteome</keyword>
<evidence type="ECO:0000259" key="1">
    <source>
        <dbReference type="Pfam" id="PF12724"/>
    </source>
</evidence>
<protein>
    <submittedName>
        <fullName evidence="2">Flavodoxin</fullName>
        <ecNumber evidence="2">1.3.5.3</ecNumber>
    </submittedName>
</protein>
<reference evidence="2 3" key="1">
    <citation type="submission" date="2014-04" db="EMBL/GenBank/DDBJ databases">
        <authorList>
            <person name="Hornung B.V."/>
        </authorList>
    </citation>
    <scope>NUCLEOTIDE SEQUENCE [LARGE SCALE GENOMIC DNA]</scope>
    <source>
        <strain evidence="2 3">CRIB</strain>
    </source>
</reference>
<dbReference type="GO" id="GO:0006783">
    <property type="term" value="P:heme biosynthetic process"/>
    <property type="evidence" value="ECO:0007669"/>
    <property type="project" value="TreeGrafter"/>
</dbReference>
<sequence length="182" mass="21160">MENKIAVIYKSKYGATKRYAGWIALKLDADLYEVSDIGKKDLKAYDTIIYGGPLYIGKIKGIKFITNNYEYIKEKNVCVFMVGMREFNDEYINFTLENNIPKEITDNIKIFYFRGKMNYQELSLKDKILMTGLRVSISNKKQSDISDDEKMILEVINKPIDYIDKKSIDILLNNVCSNNEEL</sequence>
<keyword evidence="2" id="KW-0560">Oxidoreductase</keyword>
<dbReference type="InterPro" id="IPR001226">
    <property type="entry name" value="Flavodoxin_CS"/>
</dbReference>
<name>A0A1V1I4S7_9FIRM</name>
<gene>
    <name evidence="2" type="ORF">CRIB_1938</name>
</gene>
<dbReference type="Pfam" id="PF12724">
    <property type="entry name" value="Flavodoxin_5"/>
    <property type="match status" value="1"/>
</dbReference>
<dbReference type="PANTHER" id="PTHR38030">
    <property type="entry name" value="PROTOPORPHYRINOGEN IX DEHYDROGENASE [MENAQUINONE]"/>
    <property type="match status" value="1"/>
</dbReference>
<dbReference type="GO" id="GO:0010181">
    <property type="term" value="F:FMN binding"/>
    <property type="evidence" value="ECO:0007669"/>
    <property type="project" value="InterPro"/>
</dbReference>
<dbReference type="EC" id="1.3.5.3" evidence="2"/>
<evidence type="ECO:0000313" key="2">
    <source>
        <dbReference type="EMBL" id="CED94544.1"/>
    </source>
</evidence>
<dbReference type="AlphaFoldDB" id="A0A1V1I4S7"/>
<dbReference type="InterPro" id="IPR052200">
    <property type="entry name" value="Protoporphyrinogen_IX_DH"/>
</dbReference>
<dbReference type="GO" id="GO:0009055">
    <property type="term" value="F:electron transfer activity"/>
    <property type="evidence" value="ECO:0007669"/>
    <property type="project" value="InterPro"/>
</dbReference>
<dbReference type="SUPFAM" id="SSF52218">
    <property type="entry name" value="Flavoproteins"/>
    <property type="match status" value="1"/>
</dbReference>
<evidence type="ECO:0000313" key="3">
    <source>
        <dbReference type="Proteomes" id="UP000245622"/>
    </source>
</evidence>
<feature type="domain" description="Flavodoxin" evidence="1">
    <location>
        <begin position="7"/>
        <end position="133"/>
    </location>
</feature>
<dbReference type="GO" id="GO:0070819">
    <property type="term" value="F:menaquinone-dependent protoporphyrinogen oxidase activity"/>
    <property type="evidence" value="ECO:0007669"/>
    <property type="project" value="TreeGrafter"/>
</dbReference>
<dbReference type="GeneID" id="82205964"/>
<dbReference type="Gene3D" id="3.40.50.360">
    <property type="match status" value="1"/>
</dbReference>
<dbReference type="PANTHER" id="PTHR38030:SF2">
    <property type="entry name" value="PROTOPORPHYRINOGEN IX DEHYDROGENASE [QUINONE]"/>
    <property type="match status" value="1"/>
</dbReference>
<dbReference type="PROSITE" id="PS00201">
    <property type="entry name" value="FLAVODOXIN"/>
    <property type="match status" value="1"/>
</dbReference>
<dbReference type="EMBL" id="LN555523">
    <property type="protein sequence ID" value="CED94544.1"/>
    <property type="molecule type" value="Genomic_DNA"/>
</dbReference>
<dbReference type="InterPro" id="IPR026816">
    <property type="entry name" value="Flavodoxin_dom"/>
</dbReference>
<proteinExistence type="predicted"/>
<dbReference type="Proteomes" id="UP000245622">
    <property type="component" value="Chromosome 1"/>
</dbReference>